<dbReference type="EnsemblPlants" id="KQK96652">
    <property type="protein sequence ID" value="KQK96652"/>
    <property type="gene ID" value="SETIT_011632mg"/>
</dbReference>
<dbReference type="InParanoid" id="K3YBN8"/>
<dbReference type="AlphaFoldDB" id="K3YBN8"/>
<dbReference type="EMBL" id="AGNK02004221">
    <property type="status" value="NOT_ANNOTATED_CDS"/>
    <property type="molecule type" value="Genomic_DNA"/>
</dbReference>
<evidence type="ECO:0000313" key="2">
    <source>
        <dbReference type="Proteomes" id="UP000004995"/>
    </source>
</evidence>
<sequence length="50" mass="5414">MKHYTCNFKSIINVSSASMQGPEPMREPNQLACPGKFLAACASEARGARN</sequence>
<reference evidence="2" key="1">
    <citation type="journal article" date="2012" name="Nat. Biotechnol.">
        <title>Reference genome sequence of the model plant Setaria.</title>
        <authorList>
            <person name="Bennetzen J.L."/>
            <person name="Schmutz J."/>
            <person name="Wang H."/>
            <person name="Percifield R."/>
            <person name="Hawkins J."/>
            <person name="Pontaroli A.C."/>
            <person name="Estep M."/>
            <person name="Feng L."/>
            <person name="Vaughn J.N."/>
            <person name="Grimwood J."/>
            <person name="Jenkins J."/>
            <person name="Barry K."/>
            <person name="Lindquist E."/>
            <person name="Hellsten U."/>
            <person name="Deshpande S."/>
            <person name="Wang X."/>
            <person name="Wu X."/>
            <person name="Mitros T."/>
            <person name="Triplett J."/>
            <person name="Yang X."/>
            <person name="Ye C.Y."/>
            <person name="Mauro-Herrera M."/>
            <person name="Wang L."/>
            <person name="Li P."/>
            <person name="Sharma M."/>
            <person name="Sharma R."/>
            <person name="Ronald P.C."/>
            <person name="Panaud O."/>
            <person name="Kellogg E.A."/>
            <person name="Brutnell T.P."/>
            <person name="Doust A.N."/>
            <person name="Tuskan G.A."/>
            <person name="Rokhsar D."/>
            <person name="Devos K.M."/>
        </authorList>
    </citation>
    <scope>NUCLEOTIDE SEQUENCE [LARGE SCALE GENOMIC DNA]</scope>
    <source>
        <strain evidence="2">cv. Yugu1</strain>
    </source>
</reference>
<organism evidence="1 2">
    <name type="scientific">Setaria italica</name>
    <name type="common">Foxtail millet</name>
    <name type="synonym">Panicum italicum</name>
    <dbReference type="NCBI Taxonomy" id="4555"/>
    <lineage>
        <taxon>Eukaryota</taxon>
        <taxon>Viridiplantae</taxon>
        <taxon>Streptophyta</taxon>
        <taxon>Embryophyta</taxon>
        <taxon>Tracheophyta</taxon>
        <taxon>Spermatophyta</taxon>
        <taxon>Magnoliopsida</taxon>
        <taxon>Liliopsida</taxon>
        <taxon>Poales</taxon>
        <taxon>Poaceae</taxon>
        <taxon>PACMAD clade</taxon>
        <taxon>Panicoideae</taxon>
        <taxon>Panicodae</taxon>
        <taxon>Paniceae</taxon>
        <taxon>Cenchrinae</taxon>
        <taxon>Setaria</taxon>
    </lineage>
</organism>
<dbReference type="HOGENOM" id="CLU_3127850_0_0_1"/>
<proteinExistence type="predicted"/>
<protein>
    <submittedName>
        <fullName evidence="1">Uncharacterized protein</fullName>
    </submittedName>
</protein>
<evidence type="ECO:0000313" key="1">
    <source>
        <dbReference type="EnsemblPlants" id="KQK96652"/>
    </source>
</evidence>
<name>K3YBN8_SETIT</name>
<dbReference type="Proteomes" id="UP000004995">
    <property type="component" value="Unassembled WGS sequence"/>
</dbReference>
<accession>K3YBN8</accession>
<dbReference type="Gramene" id="KQK96652">
    <property type="protein sequence ID" value="KQK96652"/>
    <property type="gene ID" value="SETIT_011632mg"/>
</dbReference>
<reference evidence="1" key="2">
    <citation type="submission" date="2018-08" db="UniProtKB">
        <authorList>
            <consortium name="EnsemblPlants"/>
        </authorList>
    </citation>
    <scope>IDENTIFICATION</scope>
    <source>
        <strain evidence="1">Yugu1</strain>
    </source>
</reference>
<keyword evidence="2" id="KW-1185">Reference proteome</keyword>